<reference evidence="3 4" key="1">
    <citation type="submission" date="2015-04" db="EMBL/GenBank/DDBJ databases">
        <title>Complete genome sequence of Lactobacillus salivarius Ren, a probiotic strain with antitumor activity.</title>
        <authorList>
            <person name="Sun E."/>
            <person name="Zhao L."/>
            <person name="Liu S."/>
            <person name="Zhang M."/>
            <person name="Guo H."/>
            <person name="Ren F."/>
        </authorList>
    </citation>
    <scope>NUCLEOTIDE SEQUENCE [LARGE SCALE GENOMIC DNA]</scope>
    <source>
        <strain evidence="3 4">Ren</strain>
        <plasmid evidence="3 4">pR1</plasmid>
    </source>
</reference>
<dbReference type="AlphaFoldDB" id="A0A0F7Q0U3"/>
<protein>
    <submittedName>
        <fullName evidence="3">PTS galactitol transporter subunit IIB</fullName>
    </submittedName>
</protein>
<dbReference type="PATRIC" id="fig|1194971.3.peg.1850"/>
<dbReference type="EMBL" id="CP011404">
    <property type="protein sequence ID" value="AKI05380.1"/>
    <property type="molecule type" value="Genomic_DNA"/>
</dbReference>
<keyword evidence="1" id="KW-0808">Transferase</keyword>
<evidence type="ECO:0000313" key="3">
    <source>
        <dbReference type="EMBL" id="AKI05380.1"/>
    </source>
</evidence>
<gene>
    <name evidence="3" type="ORF">LsR_01862</name>
</gene>
<name>A0A0F7Q0U3_9LACO</name>
<dbReference type="SUPFAM" id="SSF52794">
    <property type="entry name" value="PTS system IIB component-like"/>
    <property type="match status" value="1"/>
</dbReference>
<organism evidence="3 4">
    <name type="scientific">Ligilactobacillus salivarius str. Ren</name>
    <dbReference type="NCBI Taxonomy" id="1194971"/>
    <lineage>
        <taxon>Bacteria</taxon>
        <taxon>Bacillati</taxon>
        <taxon>Bacillota</taxon>
        <taxon>Bacilli</taxon>
        <taxon>Lactobacillales</taxon>
        <taxon>Lactobacillaceae</taxon>
        <taxon>Ligilactobacillus</taxon>
    </lineage>
</organism>
<evidence type="ECO:0000256" key="1">
    <source>
        <dbReference type="ARBA" id="ARBA00022679"/>
    </source>
</evidence>
<dbReference type="Proteomes" id="UP000035027">
    <property type="component" value="Plasmid pR1"/>
</dbReference>
<evidence type="ECO:0000259" key="2">
    <source>
        <dbReference type="Pfam" id="PF02302"/>
    </source>
</evidence>
<evidence type="ECO:0000313" key="4">
    <source>
        <dbReference type="Proteomes" id="UP000035027"/>
    </source>
</evidence>
<dbReference type="InterPro" id="IPR036095">
    <property type="entry name" value="PTS_EIIB-like_sf"/>
</dbReference>
<dbReference type="InterPro" id="IPR003501">
    <property type="entry name" value="PTS_EIIB_2/3"/>
</dbReference>
<dbReference type="Pfam" id="PF02302">
    <property type="entry name" value="PTS_IIB"/>
    <property type="match status" value="1"/>
</dbReference>
<dbReference type="Gene3D" id="3.40.50.2300">
    <property type="match status" value="1"/>
</dbReference>
<geneLocation type="plasmid" evidence="3 4">
    <name>pR1</name>
</geneLocation>
<sequence>MFIMANIVVACGSGVATSETVVSLIKGFFEDHNISGVNVEATDFKGLAGVLPNYDIYVWIAKPTKEIQDICDREGIVDVNGVNILTGNNSDDSYKKILWALQKMTM</sequence>
<keyword evidence="3" id="KW-0614">Plasmid</keyword>
<feature type="domain" description="Phosphotransferase system EIIB component type 2/3" evidence="2">
    <location>
        <begin position="6"/>
        <end position="92"/>
    </location>
</feature>
<dbReference type="GO" id="GO:0009401">
    <property type="term" value="P:phosphoenolpyruvate-dependent sugar phosphotransferase system"/>
    <property type="evidence" value="ECO:0007669"/>
    <property type="project" value="InterPro"/>
</dbReference>
<dbReference type="GO" id="GO:0008982">
    <property type="term" value="F:protein-N(PI)-phosphohistidine-sugar phosphotransferase activity"/>
    <property type="evidence" value="ECO:0007669"/>
    <property type="project" value="InterPro"/>
</dbReference>
<proteinExistence type="predicted"/>
<accession>A0A0F7Q0U3</accession>